<dbReference type="PROSITE" id="PS50995">
    <property type="entry name" value="HTH_MARR_2"/>
    <property type="match status" value="1"/>
</dbReference>
<protein>
    <submittedName>
        <fullName evidence="3">Transcriptional regulator, MarR family</fullName>
    </submittedName>
</protein>
<dbReference type="eggNOG" id="COG1846">
    <property type="taxonomic scope" value="Bacteria"/>
</dbReference>
<dbReference type="PANTHER" id="PTHR33164">
    <property type="entry name" value="TRANSCRIPTIONAL REGULATOR, MARR FAMILY"/>
    <property type="match status" value="1"/>
</dbReference>
<dbReference type="InterPro" id="IPR036388">
    <property type="entry name" value="WH-like_DNA-bd_sf"/>
</dbReference>
<evidence type="ECO:0000313" key="4">
    <source>
        <dbReference type="Proteomes" id="UP000017819"/>
    </source>
</evidence>
<name>V4RLP3_9HYPH</name>
<gene>
    <name evidence="3" type="ORF">N177_1098</name>
</gene>
<dbReference type="Gene3D" id="1.10.10.10">
    <property type="entry name" value="Winged helix-like DNA-binding domain superfamily/Winged helix DNA-binding domain"/>
    <property type="match status" value="1"/>
</dbReference>
<accession>V4RLP3</accession>
<dbReference type="OrthoDB" id="8448256at2"/>
<comment type="caution">
    <text evidence="3">The sequence shown here is derived from an EMBL/GenBank/DDBJ whole genome shotgun (WGS) entry which is preliminary data.</text>
</comment>
<dbReference type="RefSeq" id="WP_023431243.1">
    <property type="nucleotide sequence ID" value="NZ_AWXZ01000016.1"/>
</dbReference>
<dbReference type="SMART" id="SM00347">
    <property type="entry name" value="HTH_MARR"/>
    <property type="match status" value="1"/>
</dbReference>
<dbReference type="GO" id="GO:0003700">
    <property type="term" value="F:DNA-binding transcription factor activity"/>
    <property type="evidence" value="ECO:0007669"/>
    <property type="project" value="InterPro"/>
</dbReference>
<dbReference type="PANTHER" id="PTHR33164:SF43">
    <property type="entry name" value="HTH-TYPE TRANSCRIPTIONAL REPRESSOR YETL"/>
    <property type="match status" value="1"/>
</dbReference>
<dbReference type="Pfam" id="PF01047">
    <property type="entry name" value="MarR"/>
    <property type="match status" value="1"/>
</dbReference>
<dbReference type="Proteomes" id="UP000017819">
    <property type="component" value="Unassembled WGS sequence"/>
</dbReference>
<dbReference type="STRING" id="631454.N177_1098"/>
<proteinExistence type="predicted"/>
<dbReference type="InterPro" id="IPR039422">
    <property type="entry name" value="MarR/SlyA-like"/>
</dbReference>
<dbReference type="InterPro" id="IPR000835">
    <property type="entry name" value="HTH_MarR-typ"/>
</dbReference>
<feature type="domain" description="HTH marR-type" evidence="2">
    <location>
        <begin position="6"/>
        <end position="138"/>
    </location>
</feature>
<evidence type="ECO:0000313" key="3">
    <source>
        <dbReference type="EMBL" id="ESR26239.1"/>
    </source>
</evidence>
<evidence type="ECO:0000259" key="2">
    <source>
        <dbReference type="PROSITE" id="PS50995"/>
    </source>
</evidence>
<dbReference type="AlphaFoldDB" id="V4RLP3"/>
<keyword evidence="4" id="KW-1185">Reference proteome</keyword>
<dbReference type="SUPFAM" id="SSF46785">
    <property type="entry name" value="Winged helix' DNA-binding domain"/>
    <property type="match status" value="1"/>
</dbReference>
<sequence length="162" mass="18361">MKRWYEESVGLHLTRAARLHRSRAQAILREMGLYPGQETVLQVLLEDDGQPMSTLARELKVRPPTVTKMVTRMAAQGLLVRLASERDARSATVHLTQAGRERATELKQRWKALEQETLAKLDGKDRKRLVKLLSAIEKALAEEPPRRPKTAKTAARSDEESD</sequence>
<dbReference type="EMBL" id="AWXZ01000016">
    <property type="protein sequence ID" value="ESR26239.1"/>
    <property type="molecule type" value="Genomic_DNA"/>
</dbReference>
<evidence type="ECO:0000256" key="1">
    <source>
        <dbReference type="SAM" id="MobiDB-lite"/>
    </source>
</evidence>
<reference evidence="3 4" key="1">
    <citation type="journal article" date="2014" name="Genome Announc.">
        <title>Draft Genome Sequence of Lutibaculum baratangense Strain AMV1T, Isolated from a Mud Volcano in Andamans, India.</title>
        <authorList>
            <person name="Singh A."/>
            <person name="Sreenivas A."/>
            <person name="Sathyanarayana Reddy G."/>
            <person name="Pinnaka A.K."/>
            <person name="Shivaji S."/>
        </authorList>
    </citation>
    <scope>NUCLEOTIDE SEQUENCE [LARGE SCALE GENOMIC DNA]</scope>
    <source>
        <strain evidence="3 4">AMV1</strain>
    </source>
</reference>
<dbReference type="InterPro" id="IPR036390">
    <property type="entry name" value="WH_DNA-bd_sf"/>
</dbReference>
<dbReference type="GO" id="GO:0006950">
    <property type="term" value="P:response to stress"/>
    <property type="evidence" value="ECO:0007669"/>
    <property type="project" value="TreeGrafter"/>
</dbReference>
<organism evidence="3 4">
    <name type="scientific">Lutibaculum baratangense AMV1</name>
    <dbReference type="NCBI Taxonomy" id="631454"/>
    <lineage>
        <taxon>Bacteria</taxon>
        <taxon>Pseudomonadati</taxon>
        <taxon>Pseudomonadota</taxon>
        <taxon>Alphaproteobacteria</taxon>
        <taxon>Hyphomicrobiales</taxon>
        <taxon>Tepidamorphaceae</taxon>
        <taxon>Lutibaculum</taxon>
    </lineage>
</organism>
<feature type="region of interest" description="Disordered" evidence="1">
    <location>
        <begin position="141"/>
        <end position="162"/>
    </location>
</feature>